<dbReference type="InterPro" id="IPR000847">
    <property type="entry name" value="LysR_HTH_N"/>
</dbReference>
<keyword evidence="3" id="KW-0238">DNA-binding</keyword>
<keyword evidence="4" id="KW-0804">Transcription</keyword>
<evidence type="ECO:0000256" key="1">
    <source>
        <dbReference type="ARBA" id="ARBA00009437"/>
    </source>
</evidence>
<dbReference type="AlphaFoldDB" id="A0A1W0D8B5"/>
<evidence type="ECO:0000256" key="4">
    <source>
        <dbReference type="ARBA" id="ARBA00023163"/>
    </source>
</evidence>
<dbReference type="InterPro" id="IPR036390">
    <property type="entry name" value="WH_DNA-bd_sf"/>
</dbReference>
<accession>A0A1W0D8B5</accession>
<comment type="caution">
    <text evidence="6">The sequence shown here is derived from an EMBL/GenBank/DDBJ whole genome shotgun (WGS) entry which is preliminary data.</text>
</comment>
<evidence type="ECO:0000313" key="7">
    <source>
        <dbReference type="Proteomes" id="UP000192721"/>
    </source>
</evidence>
<dbReference type="Proteomes" id="UP000192721">
    <property type="component" value="Unassembled WGS sequence"/>
</dbReference>
<dbReference type="PROSITE" id="PS50931">
    <property type="entry name" value="HTH_LYSR"/>
    <property type="match status" value="1"/>
</dbReference>
<evidence type="ECO:0000313" key="6">
    <source>
        <dbReference type="EMBL" id="OQS43239.1"/>
    </source>
</evidence>
<sequence>MHVLHCFQFMMNILHSDLRRLDLNLLLVFDALLRQRSVSAAADELAMSPSAFSHALARLRAALGDDLFVRIGNAMQPTAYAERLAGAVSAALETLSQGLAQAGGFQPERSERAFVMAVTDYTAFAVMPRLLAGLQRAAPRLRFKLVHSRGRESAEDLAAGRIDFALGYVEDIAEPAAGIESFDWLEDRYVAIVSRAHPDIRGSLSLEQYLAARHVVVTPWGETRGGIDRALERRGLRRDVALQLPSVLAAPFIIAESDWVMTLPRLAAETLSQAAPIAVHPAPFDIPSYTLKVYSHARHGRSAAHDWLRAQLRACAPLLQD</sequence>
<dbReference type="SUPFAM" id="SSF53850">
    <property type="entry name" value="Periplasmic binding protein-like II"/>
    <property type="match status" value="1"/>
</dbReference>
<evidence type="ECO:0000256" key="2">
    <source>
        <dbReference type="ARBA" id="ARBA00023015"/>
    </source>
</evidence>
<dbReference type="SUPFAM" id="SSF46785">
    <property type="entry name" value="Winged helix' DNA-binding domain"/>
    <property type="match status" value="1"/>
</dbReference>
<comment type="similarity">
    <text evidence="1">Belongs to the LysR transcriptional regulatory family.</text>
</comment>
<name>A0A1W0D8B5_9NEIS</name>
<evidence type="ECO:0000256" key="3">
    <source>
        <dbReference type="ARBA" id="ARBA00023125"/>
    </source>
</evidence>
<dbReference type="GO" id="GO:0003677">
    <property type="term" value="F:DNA binding"/>
    <property type="evidence" value="ECO:0007669"/>
    <property type="project" value="UniProtKB-KW"/>
</dbReference>
<feature type="domain" description="HTH lysR-type" evidence="5">
    <location>
        <begin position="21"/>
        <end position="78"/>
    </location>
</feature>
<dbReference type="Gene3D" id="3.40.190.10">
    <property type="entry name" value="Periplasmic binding protein-like II"/>
    <property type="match status" value="2"/>
</dbReference>
<reference evidence="6 7" key="1">
    <citation type="submission" date="2017-02" db="EMBL/GenBank/DDBJ databases">
        <title>Chromobacterium haemolyticum H5244.</title>
        <authorList>
            <person name="Gulvik C.A."/>
        </authorList>
    </citation>
    <scope>NUCLEOTIDE SEQUENCE [LARGE SCALE GENOMIC DNA]</scope>
    <source>
        <strain evidence="6 7">H5244</strain>
    </source>
</reference>
<dbReference type="Pfam" id="PF03466">
    <property type="entry name" value="LysR_substrate"/>
    <property type="match status" value="1"/>
</dbReference>
<dbReference type="InterPro" id="IPR036388">
    <property type="entry name" value="WH-like_DNA-bd_sf"/>
</dbReference>
<dbReference type="EMBL" id="MUKV01000003">
    <property type="protein sequence ID" value="OQS43239.1"/>
    <property type="molecule type" value="Genomic_DNA"/>
</dbReference>
<evidence type="ECO:0000259" key="5">
    <source>
        <dbReference type="PROSITE" id="PS50931"/>
    </source>
</evidence>
<dbReference type="PANTHER" id="PTHR30118">
    <property type="entry name" value="HTH-TYPE TRANSCRIPTIONAL REGULATOR LEUO-RELATED"/>
    <property type="match status" value="1"/>
</dbReference>
<gene>
    <name evidence="6" type="ORF">B0T45_04575</name>
</gene>
<dbReference type="GO" id="GO:0003700">
    <property type="term" value="F:DNA-binding transcription factor activity"/>
    <property type="evidence" value="ECO:0007669"/>
    <property type="project" value="InterPro"/>
</dbReference>
<dbReference type="Gene3D" id="1.10.10.10">
    <property type="entry name" value="Winged helix-like DNA-binding domain superfamily/Winged helix DNA-binding domain"/>
    <property type="match status" value="1"/>
</dbReference>
<dbReference type="PANTHER" id="PTHR30118:SF15">
    <property type="entry name" value="TRANSCRIPTIONAL REGULATORY PROTEIN"/>
    <property type="match status" value="1"/>
</dbReference>
<dbReference type="Pfam" id="PF00126">
    <property type="entry name" value="HTH_1"/>
    <property type="match status" value="1"/>
</dbReference>
<keyword evidence="2" id="KW-0805">Transcription regulation</keyword>
<organism evidence="6 7">
    <name type="scientific">Chromobacterium haemolyticum</name>
    <dbReference type="NCBI Taxonomy" id="394935"/>
    <lineage>
        <taxon>Bacteria</taxon>
        <taxon>Pseudomonadati</taxon>
        <taxon>Pseudomonadota</taxon>
        <taxon>Betaproteobacteria</taxon>
        <taxon>Neisseriales</taxon>
        <taxon>Chromobacteriaceae</taxon>
        <taxon>Chromobacterium</taxon>
    </lineage>
</organism>
<protein>
    <submittedName>
        <fullName evidence="6">LysR family transcriptional regulator</fullName>
    </submittedName>
</protein>
<proteinExistence type="inferred from homology"/>
<dbReference type="InterPro" id="IPR005119">
    <property type="entry name" value="LysR_subst-bd"/>
</dbReference>
<dbReference type="InterPro" id="IPR050389">
    <property type="entry name" value="LysR-type_TF"/>
</dbReference>